<organism evidence="9 10">
    <name type="scientific">Microbacterium thalli</name>
    <dbReference type="NCBI Taxonomy" id="3027921"/>
    <lineage>
        <taxon>Bacteria</taxon>
        <taxon>Bacillati</taxon>
        <taxon>Actinomycetota</taxon>
        <taxon>Actinomycetes</taxon>
        <taxon>Micrococcales</taxon>
        <taxon>Microbacteriaceae</taxon>
        <taxon>Microbacterium</taxon>
    </lineage>
</organism>
<dbReference type="CDD" id="cd12830">
    <property type="entry name" value="MtCorA-like"/>
    <property type="match status" value="1"/>
</dbReference>
<dbReference type="Gene3D" id="1.20.58.340">
    <property type="entry name" value="Magnesium transport protein CorA, transmembrane region"/>
    <property type="match status" value="2"/>
</dbReference>
<protein>
    <submittedName>
        <fullName evidence="9">Magnesium and cobalt transport protein CorA</fullName>
    </submittedName>
</protein>
<evidence type="ECO:0000313" key="9">
    <source>
        <dbReference type="EMBL" id="MDD7963142.1"/>
    </source>
</evidence>
<evidence type="ECO:0000313" key="10">
    <source>
        <dbReference type="Proteomes" id="UP001218170"/>
    </source>
</evidence>
<comment type="subcellular location">
    <subcellularLocation>
        <location evidence="1">Cell membrane</location>
        <topology evidence="1">Multi-pass membrane protein</topology>
    </subcellularLocation>
</comment>
<dbReference type="Gene3D" id="3.30.460.20">
    <property type="entry name" value="CorA soluble domain-like"/>
    <property type="match status" value="1"/>
</dbReference>
<dbReference type="PANTHER" id="PTHR46494:SF1">
    <property type="entry name" value="CORA FAMILY METAL ION TRANSPORTER (EUROFUNG)"/>
    <property type="match status" value="1"/>
</dbReference>
<comment type="similarity">
    <text evidence="2">Belongs to the CorA metal ion transporter (MIT) (TC 1.A.35) family.</text>
</comment>
<keyword evidence="6 8" id="KW-1133">Transmembrane helix</keyword>
<feature type="transmembrane region" description="Helical" evidence="8">
    <location>
        <begin position="297"/>
        <end position="316"/>
    </location>
</feature>
<reference evidence="9 10" key="1">
    <citation type="submission" date="2023-02" db="EMBL/GenBank/DDBJ databases">
        <title>Study of novel species of the Microbacterium genus.</title>
        <authorList>
            <person name="Arroyo-Herrera I."/>
            <person name="Roman-Ponce B."/>
            <person name="Vasquez-Murrieta M.S."/>
        </authorList>
    </citation>
    <scope>NUCLEOTIDE SEQUENCE [LARGE SCALE GENOMIC DNA]</scope>
    <source>
        <strain evidence="9 10">NE1TT3</strain>
    </source>
</reference>
<evidence type="ECO:0000256" key="3">
    <source>
        <dbReference type="ARBA" id="ARBA00022448"/>
    </source>
</evidence>
<evidence type="ECO:0000256" key="4">
    <source>
        <dbReference type="ARBA" id="ARBA00022475"/>
    </source>
</evidence>
<dbReference type="EMBL" id="JAQZCI010000003">
    <property type="protein sequence ID" value="MDD7963142.1"/>
    <property type="molecule type" value="Genomic_DNA"/>
</dbReference>
<dbReference type="Proteomes" id="UP001218170">
    <property type="component" value="Unassembled WGS sequence"/>
</dbReference>
<keyword evidence="4" id="KW-1003">Cell membrane</keyword>
<dbReference type="RefSeq" id="WP_274264812.1">
    <property type="nucleotide sequence ID" value="NZ_JAQZCI010000003.1"/>
</dbReference>
<proteinExistence type="inferred from homology"/>
<dbReference type="InterPro" id="IPR045861">
    <property type="entry name" value="CorA_cytoplasmic_dom"/>
</dbReference>
<evidence type="ECO:0000256" key="1">
    <source>
        <dbReference type="ARBA" id="ARBA00004651"/>
    </source>
</evidence>
<keyword evidence="7 8" id="KW-0472">Membrane</keyword>
<sequence length="354" mass="39746">MALIDNGVYVHGRRAADPDDLTQTFDALDDRDALAWIGLFRPTDQELTAIAEEFDLHPLAVEDAHKGHQRAKLERYGHTLFAVLRPAWYDDENETVEFGEIHIFTGPNFVVTVRHASKPSLAGLRKRLEAQPEYLAKGSEAVLTGILDEIIDGYSPVVVGVQDDIDEIEDDLFDGNVDPGSSKRIYQLLSEVIGFQRAIGPLCGMLEALLRGAEKYGTDVDVQNQLRNVYDHAIRITERVDTFRSLLENALTLHSTLVTQEQNDAMRRMTRASLAQGEESRQLSRAAIAQGEEVKKISSWAAILFAPTLVASIYGMNFDQMPELHWAFGYPFAVSLMIVLGLSLWFVFKRKNWL</sequence>
<dbReference type="SUPFAM" id="SSF144083">
    <property type="entry name" value="Magnesium transport protein CorA, transmembrane region"/>
    <property type="match status" value="1"/>
</dbReference>
<dbReference type="PANTHER" id="PTHR46494">
    <property type="entry name" value="CORA FAMILY METAL ION TRANSPORTER (EUROFUNG)"/>
    <property type="match status" value="1"/>
</dbReference>
<keyword evidence="3" id="KW-0813">Transport</keyword>
<dbReference type="InterPro" id="IPR002523">
    <property type="entry name" value="MgTranspt_CorA/ZnTranspt_ZntB"/>
</dbReference>
<accession>A0ABT5SJY4</accession>
<comment type="caution">
    <text evidence="9">The sequence shown here is derived from an EMBL/GenBank/DDBJ whole genome shotgun (WGS) entry which is preliminary data.</text>
</comment>
<dbReference type="InterPro" id="IPR045863">
    <property type="entry name" value="CorA_TM1_TM2"/>
</dbReference>
<feature type="transmembrane region" description="Helical" evidence="8">
    <location>
        <begin position="328"/>
        <end position="348"/>
    </location>
</feature>
<keyword evidence="10" id="KW-1185">Reference proteome</keyword>
<evidence type="ECO:0000256" key="8">
    <source>
        <dbReference type="SAM" id="Phobius"/>
    </source>
</evidence>
<evidence type="ECO:0000256" key="5">
    <source>
        <dbReference type="ARBA" id="ARBA00022692"/>
    </source>
</evidence>
<name>A0ABT5SJY4_9MICO</name>
<evidence type="ECO:0000256" key="6">
    <source>
        <dbReference type="ARBA" id="ARBA00022989"/>
    </source>
</evidence>
<evidence type="ECO:0000256" key="7">
    <source>
        <dbReference type="ARBA" id="ARBA00023136"/>
    </source>
</evidence>
<dbReference type="SUPFAM" id="SSF143865">
    <property type="entry name" value="CorA soluble domain-like"/>
    <property type="match status" value="1"/>
</dbReference>
<evidence type="ECO:0000256" key="2">
    <source>
        <dbReference type="ARBA" id="ARBA00009765"/>
    </source>
</evidence>
<gene>
    <name evidence="9" type="ORF">PUW80_12370</name>
</gene>
<keyword evidence="5 8" id="KW-0812">Transmembrane</keyword>
<dbReference type="Pfam" id="PF01544">
    <property type="entry name" value="CorA"/>
    <property type="match status" value="2"/>
</dbReference>